<feature type="domain" description="PIN" evidence="9">
    <location>
        <begin position="2"/>
        <end position="127"/>
    </location>
</feature>
<dbReference type="EMBL" id="CCRK01000008">
    <property type="protein sequence ID" value="CDZ50601.1"/>
    <property type="molecule type" value="Genomic_DNA"/>
</dbReference>
<evidence type="ECO:0000256" key="2">
    <source>
        <dbReference type="ARBA" id="ARBA00022649"/>
    </source>
</evidence>
<dbReference type="GO" id="GO:0016787">
    <property type="term" value="F:hydrolase activity"/>
    <property type="evidence" value="ECO:0007669"/>
    <property type="project" value="UniProtKB-KW"/>
</dbReference>
<evidence type="ECO:0000256" key="8">
    <source>
        <dbReference type="HAMAP-Rule" id="MF_00265"/>
    </source>
</evidence>
<feature type="binding site" evidence="8">
    <location>
        <position position="5"/>
    </location>
    <ligand>
        <name>Mg(2+)</name>
        <dbReference type="ChEBI" id="CHEBI:18420"/>
    </ligand>
</feature>
<evidence type="ECO:0000259" key="9">
    <source>
        <dbReference type="Pfam" id="PF01850"/>
    </source>
</evidence>
<comment type="cofactor">
    <cofactor evidence="1 8">
        <name>Mg(2+)</name>
        <dbReference type="ChEBI" id="CHEBI:18420"/>
    </cofactor>
</comment>
<comment type="function">
    <text evidence="8">Toxic component of a toxin-antitoxin (TA) system. An RNase.</text>
</comment>
<proteinExistence type="inferred from homology"/>
<organism evidence="10 11">
    <name type="scientific">Neorhizobium galegae bv. officinalis</name>
    <dbReference type="NCBI Taxonomy" id="323656"/>
    <lineage>
        <taxon>Bacteria</taxon>
        <taxon>Pseudomonadati</taxon>
        <taxon>Pseudomonadota</taxon>
        <taxon>Alphaproteobacteria</taxon>
        <taxon>Hyphomicrobiales</taxon>
        <taxon>Rhizobiaceae</taxon>
        <taxon>Rhizobium/Agrobacterium group</taxon>
        <taxon>Neorhizobium</taxon>
    </lineage>
</organism>
<gene>
    <name evidence="8 10" type="primary">vapC</name>
    <name evidence="10" type="ORF">NGAL_HAMBI1189_35410</name>
</gene>
<dbReference type="InterPro" id="IPR050556">
    <property type="entry name" value="Type_II_TA_system_RNase"/>
</dbReference>
<dbReference type="PANTHER" id="PTHR33653">
    <property type="entry name" value="RIBONUCLEASE VAPC2"/>
    <property type="match status" value="1"/>
</dbReference>
<feature type="binding site" evidence="8">
    <location>
        <position position="104"/>
    </location>
    <ligand>
        <name>Mg(2+)</name>
        <dbReference type="ChEBI" id="CHEBI:18420"/>
    </ligand>
</feature>
<dbReference type="AlphaFoldDB" id="A0A0T7GTI9"/>
<keyword evidence="8" id="KW-0800">Toxin</keyword>
<dbReference type="GO" id="GO:0004540">
    <property type="term" value="F:RNA nuclease activity"/>
    <property type="evidence" value="ECO:0007669"/>
    <property type="project" value="InterPro"/>
</dbReference>
<dbReference type="SUPFAM" id="SSF88723">
    <property type="entry name" value="PIN domain-like"/>
    <property type="match status" value="1"/>
</dbReference>
<dbReference type="CDD" id="cd18731">
    <property type="entry name" value="PIN_NgFitB-like"/>
    <property type="match status" value="1"/>
</dbReference>
<dbReference type="InterPro" id="IPR029060">
    <property type="entry name" value="PIN-like_dom_sf"/>
</dbReference>
<keyword evidence="2 8" id="KW-1277">Toxin-antitoxin system</keyword>
<dbReference type="GO" id="GO:0000287">
    <property type="term" value="F:magnesium ion binding"/>
    <property type="evidence" value="ECO:0007669"/>
    <property type="project" value="UniProtKB-UniRule"/>
</dbReference>
<dbReference type="InterPro" id="IPR022907">
    <property type="entry name" value="VapC_family"/>
</dbReference>
<reference evidence="10 11" key="1">
    <citation type="submission" date="2014-08" db="EMBL/GenBank/DDBJ databases">
        <authorList>
            <person name="Chen Y.-H."/>
        </authorList>
    </citation>
    <scope>NUCLEOTIDE SEQUENCE [LARGE SCALE GENOMIC DNA]</scope>
</reference>
<evidence type="ECO:0000256" key="7">
    <source>
        <dbReference type="ARBA" id="ARBA00038093"/>
    </source>
</evidence>
<evidence type="ECO:0000256" key="3">
    <source>
        <dbReference type="ARBA" id="ARBA00022722"/>
    </source>
</evidence>
<dbReference type="HAMAP" id="MF_00265">
    <property type="entry name" value="VapC_Nob1"/>
    <property type="match status" value="1"/>
</dbReference>
<keyword evidence="4 8" id="KW-0479">Metal-binding</keyword>
<dbReference type="Gene3D" id="3.40.50.1010">
    <property type="entry name" value="5'-nuclease"/>
    <property type="match status" value="1"/>
</dbReference>
<name>A0A0T7GTI9_NEOGA</name>
<protein>
    <recommendedName>
        <fullName evidence="8">Ribonuclease VapC</fullName>
        <shortName evidence="8">RNase VapC</shortName>
        <ecNumber evidence="8">3.1.-.-</ecNumber>
    </recommendedName>
    <alternativeName>
        <fullName evidence="8">Toxin VapC</fullName>
    </alternativeName>
</protein>
<dbReference type="PANTHER" id="PTHR33653:SF1">
    <property type="entry name" value="RIBONUCLEASE VAPC2"/>
    <property type="match status" value="1"/>
</dbReference>
<sequence length="139" mass="15230">MIILDTNVISEAAKLGINSDVETWLNIQPVNMLYATAISLAEISLGIEKLPDGRRKNELRHDMEQIFGRYFGPRILPFDREAAVAYGRLVALARANGKTILMADGQIAAIAQVHSFAVATRDTAPFEAAGIPVINPWKL</sequence>
<comment type="similarity">
    <text evidence="7 8">Belongs to the PINc/VapC protein family.</text>
</comment>
<keyword evidence="6 8" id="KW-0460">Magnesium</keyword>
<dbReference type="RefSeq" id="WP_046636510.1">
    <property type="nucleotide sequence ID" value="NZ_CCRK01000008.1"/>
</dbReference>
<evidence type="ECO:0000313" key="10">
    <source>
        <dbReference type="EMBL" id="CDZ50601.1"/>
    </source>
</evidence>
<keyword evidence="3 8" id="KW-0540">Nuclease</keyword>
<dbReference type="Proteomes" id="UP000039660">
    <property type="component" value="Unassembled WGS sequence"/>
</dbReference>
<dbReference type="EC" id="3.1.-.-" evidence="8"/>
<dbReference type="InterPro" id="IPR002716">
    <property type="entry name" value="PIN_dom"/>
</dbReference>
<evidence type="ECO:0000256" key="6">
    <source>
        <dbReference type="ARBA" id="ARBA00022842"/>
    </source>
</evidence>
<evidence type="ECO:0000256" key="5">
    <source>
        <dbReference type="ARBA" id="ARBA00022801"/>
    </source>
</evidence>
<keyword evidence="5 8" id="KW-0378">Hydrolase</keyword>
<evidence type="ECO:0000256" key="1">
    <source>
        <dbReference type="ARBA" id="ARBA00001946"/>
    </source>
</evidence>
<accession>A0A0T7GTI9</accession>
<evidence type="ECO:0000313" key="11">
    <source>
        <dbReference type="Proteomes" id="UP000039660"/>
    </source>
</evidence>
<evidence type="ECO:0000256" key="4">
    <source>
        <dbReference type="ARBA" id="ARBA00022723"/>
    </source>
</evidence>
<dbReference type="GO" id="GO:0090729">
    <property type="term" value="F:toxin activity"/>
    <property type="evidence" value="ECO:0007669"/>
    <property type="project" value="UniProtKB-KW"/>
</dbReference>
<dbReference type="Pfam" id="PF01850">
    <property type="entry name" value="PIN"/>
    <property type="match status" value="1"/>
</dbReference>